<organism evidence="2 3">
    <name type="scientific">Burkholderia cepacia</name>
    <name type="common">Pseudomonas cepacia</name>
    <dbReference type="NCBI Taxonomy" id="292"/>
    <lineage>
        <taxon>Bacteria</taxon>
        <taxon>Pseudomonadati</taxon>
        <taxon>Pseudomonadota</taxon>
        <taxon>Betaproteobacteria</taxon>
        <taxon>Burkholderiales</taxon>
        <taxon>Burkholderiaceae</taxon>
        <taxon>Burkholderia</taxon>
        <taxon>Burkholderia cepacia complex</taxon>
    </lineage>
</organism>
<sequence>MPAENLSQRKIPAPKQASEAANQRPSKENATAESIVGVRAAGGNGTSSKVGRADALTYRLTEFDVLLDGYQESLQDGPLKERVDARNELRLAYRTALLAASPLEQPAAAPNDSGTVSVACFSGSYPHGTITYSQLAPSPADERAAFPRYAEWLHHAYAWRMVERRT</sequence>
<gene>
    <name evidence="2" type="ORF">CO711_28040</name>
</gene>
<name>A0ABM6P242_BURCE</name>
<feature type="region of interest" description="Disordered" evidence="1">
    <location>
        <begin position="1"/>
        <end position="49"/>
    </location>
</feature>
<dbReference type="Proteomes" id="UP000218103">
    <property type="component" value="Chromosome 2"/>
</dbReference>
<reference evidence="3" key="1">
    <citation type="submission" date="2017-09" db="EMBL/GenBank/DDBJ databases">
        <title>FDA dAtabase for Regulatory Grade micrObial Sequences (FDA-ARGOS): Supporting development and validation of Infectious Disease Dx tests.</title>
        <authorList>
            <person name="Minogue T."/>
            <person name="Wolcott M."/>
            <person name="Wasieloski L."/>
            <person name="Aguilar W."/>
            <person name="Moore D."/>
            <person name="Tallon L.J."/>
            <person name="Sadzewicz L."/>
            <person name="Ott S."/>
            <person name="Zhao X."/>
            <person name="Nagaraj S."/>
            <person name="Vavikolanu K."/>
            <person name="Aluvathingal J."/>
            <person name="Nadendla S."/>
            <person name="Sichtig H."/>
        </authorList>
    </citation>
    <scope>NUCLEOTIDE SEQUENCE [LARGE SCALE GENOMIC DNA]</scope>
    <source>
        <strain evidence="3">FDAARGOS_388</strain>
    </source>
</reference>
<dbReference type="EMBL" id="CP023521">
    <property type="protein sequence ID" value="ATF81218.1"/>
    <property type="molecule type" value="Genomic_DNA"/>
</dbReference>
<evidence type="ECO:0000256" key="1">
    <source>
        <dbReference type="SAM" id="MobiDB-lite"/>
    </source>
</evidence>
<feature type="compositionally biased region" description="Polar residues" evidence="1">
    <location>
        <begin position="19"/>
        <end position="32"/>
    </location>
</feature>
<protein>
    <submittedName>
        <fullName evidence="2">Uncharacterized protein</fullName>
    </submittedName>
</protein>
<accession>A0ABM6P242</accession>
<proteinExistence type="predicted"/>
<evidence type="ECO:0000313" key="3">
    <source>
        <dbReference type="Proteomes" id="UP000218103"/>
    </source>
</evidence>
<keyword evidence="3" id="KW-1185">Reference proteome</keyword>
<evidence type="ECO:0000313" key="2">
    <source>
        <dbReference type="EMBL" id="ATF81218.1"/>
    </source>
</evidence>